<proteinExistence type="predicted"/>
<reference evidence="2 3" key="1">
    <citation type="submission" date="2019-10" db="EMBL/GenBank/DDBJ databases">
        <title>Dictyobacter vulcani sp. nov., within the class Ktedonobacteria, isolated from soil of volcanic Mt. Zao.</title>
        <authorList>
            <person name="Zheng Y."/>
            <person name="Wang C.M."/>
            <person name="Sakai Y."/>
            <person name="Abe K."/>
            <person name="Yokota A."/>
            <person name="Yabe S."/>
        </authorList>
    </citation>
    <scope>NUCLEOTIDE SEQUENCE [LARGE SCALE GENOMIC DNA]</scope>
    <source>
        <strain evidence="2 3">W12</strain>
    </source>
</reference>
<comment type="caution">
    <text evidence="2">The sequence shown here is derived from an EMBL/GenBank/DDBJ whole genome shotgun (WGS) entry which is preliminary data.</text>
</comment>
<dbReference type="SMART" id="SM00271">
    <property type="entry name" value="DnaJ"/>
    <property type="match status" value="1"/>
</dbReference>
<dbReference type="InterPro" id="IPR050817">
    <property type="entry name" value="DjlA_DnaK_co-chaperone"/>
</dbReference>
<accession>A0A5J4KE17</accession>
<dbReference type="InterPro" id="IPR001623">
    <property type="entry name" value="DnaJ_domain"/>
</dbReference>
<dbReference type="SUPFAM" id="SSF46565">
    <property type="entry name" value="Chaperone J-domain"/>
    <property type="match status" value="1"/>
</dbReference>
<evidence type="ECO:0000313" key="2">
    <source>
        <dbReference type="EMBL" id="GER87404.1"/>
    </source>
</evidence>
<dbReference type="PROSITE" id="PS50076">
    <property type="entry name" value="DNAJ_2"/>
    <property type="match status" value="1"/>
</dbReference>
<gene>
    <name evidence="2" type="ORF">KDW_15660</name>
</gene>
<evidence type="ECO:0000259" key="1">
    <source>
        <dbReference type="PROSITE" id="PS50076"/>
    </source>
</evidence>
<sequence length="114" mass="13667">MVLPDYYAILEVTSTASLEDIKRAYRRLARLHHPDLNRDAEDRHIKRINEAYGVLGDPTRRMAYDIQRLEQMKRDVILNFILTQRERLRQSPPRMTWKEGAQGFVRELKKNMRD</sequence>
<keyword evidence="3" id="KW-1185">Reference proteome</keyword>
<dbReference type="Proteomes" id="UP000326912">
    <property type="component" value="Unassembled WGS sequence"/>
</dbReference>
<name>A0A5J4KE17_9CHLR</name>
<dbReference type="AlphaFoldDB" id="A0A5J4KE17"/>
<dbReference type="EMBL" id="BKZW01000001">
    <property type="protein sequence ID" value="GER87404.1"/>
    <property type="molecule type" value="Genomic_DNA"/>
</dbReference>
<dbReference type="CDD" id="cd06257">
    <property type="entry name" value="DnaJ"/>
    <property type="match status" value="1"/>
</dbReference>
<protein>
    <recommendedName>
        <fullName evidence="1">J domain-containing protein</fullName>
    </recommendedName>
</protein>
<evidence type="ECO:0000313" key="3">
    <source>
        <dbReference type="Proteomes" id="UP000326912"/>
    </source>
</evidence>
<dbReference type="PANTHER" id="PTHR24074">
    <property type="entry name" value="CO-CHAPERONE PROTEIN DJLA"/>
    <property type="match status" value="1"/>
</dbReference>
<dbReference type="InterPro" id="IPR036869">
    <property type="entry name" value="J_dom_sf"/>
</dbReference>
<dbReference type="PRINTS" id="PR00625">
    <property type="entry name" value="JDOMAIN"/>
</dbReference>
<feature type="domain" description="J" evidence="1">
    <location>
        <begin position="5"/>
        <end position="68"/>
    </location>
</feature>
<dbReference type="Pfam" id="PF00226">
    <property type="entry name" value="DnaJ"/>
    <property type="match status" value="1"/>
</dbReference>
<organism evidence="2 3">
    <name type="scientific">Dictyobacter vulcani</name>
    <dbReference type="NCBI Taxonomy" id="2607529"/>
    <lineage>
        <taxon>Bacteria</taxon>
        <taxon>Bacillati</taxon>
        <taxon>Chloroflexota</taxon>
        <taxon>Ktedonobacteria</taxon>
        <taxon>Ktedonobacterales</taxon>
        <taxon>Dictyobacteraceae</taxon>
        <taxon>Dictyobacter</taxon>
    </lineage>
</organism>
<dbReference type="Gene3D" id="1.10.287.110">
    <property type="entry name" value="DnaJ domain"/>
    <property type="match status" value="1"/>
</dbReference>